<gene>
    <name evidence="1" type="ORF">ATHL_03606</name>
</gene>
<dbReference type="AlphaFoldDB" id="A0A7U9KMQ4"/>
<proteinExistence type="predicted"/>
<organism evidence="1 2">
    <name type="scientific">Anaerolinea thermolimosa</name>
    <dbReference type="NCBI Taxonomy" id="229919"/>
    <lineage>
        <taxon>Bacteria</taxon>
        <taxon>Bacillati</taxon>
        <taxon>Chloroflexota</taxon>
        <taxon>Anaerolineae</taxon>
        <taxon>Anaerolineales</taxon>
        <taxon>Anaerolineaceae</taxon>
        <taxon>Anaerolinea</taxon>
    </lineage>
</organism>
<dbReference type="OrthoDB" id="156773at2"/>
<evidence type="ECO:0000313" key="1">
    <source>
        <dbReference type="EMBL" id="GAP08699.1"/>
    </source>
</evidence>
<reference evidence="2" key="1">
    <citation type="submission" date="2015-07" db="EMBL/GenBank/DDBJ databases">
        <title>Draft Genome Sequences of Anaerolinea thermolimosa IMO-1, Bellilinea caldifistulae GOMI-1, Leptolinea tardivitalis YMTK-2, Levilinea saccharolytica KIBI-1,Longilinea arvoryzae KOME-1, Previously Described as Members of the Anaerolineaceae (Chloroflexi).</title>
        <authorList>
            <person name="Sekiguchi Y."/>
            <person name="Ohashi A."/>
            <person name="Matsuura N."/>
            <person name="Tourlousse M.D."/>
        </authorList>
    </citation>
    <scope>NUCLEOTIDE SEQUENCE [LARGE SCALE GENOMIC DNA]</scope>
    <source>
        <strain evidence="2">IMO-1</strain>
    </source>
</reference>
<evidence type="ECO:0008006" key="3">
    <source>
        <dbReference type="Google" id="ProtNLM"/>
    </source>
</evidence>
<sequence length="720" mass="83196">MEILLDHEQDCPVPDGYILVENEVDFLRLATSGQSLLIRGRELCAWAEGFYSLRNLPVRVVESPGIALRRFFPELTNEQAKEIAQKIGKNFVSSDELSPVHILDACFPMDYPLWHGKPSLEHAAHWLLWWLGHHPTPAEKTILEKFASIMEQCAEDETVKSLYQATNAENAKVLLWQWLGAERPFMRDMKEFPVKLPPQWLQELKQVWMKRIVDSQGAFFAEMKFFPLPSDLRQEFAHLAAEYYIKNPHRLDRTVLGDIQLFVSHKIFSELEKHLPPSEPSTLPEEESAVLAWFENEYFPYRRWQATYGDENSRQIVLKHAHNFIRWLLKHYPLWLLGGENIAYQKSARLTINSSDMVIFCIILDGLPVWDASVLLQEISRVSRLTLLKKSYIFTTLPTVTEFAKEALLRGVPPNFTGQTPFLGETLPDNRSPKRHLRDVQPGQVIFWRVEQPDKAYHFEQEDKREKKIFSELQTIVREIEEVVNTTPDNIHLNIFITSDHGRLMNSHSPRQLPLEEGMKAHGRVAWKSCERAFPETGFVIYEKDGWIELDGERFGMRQNHCFRIAWNESCFNSSNGYEAYPHGGLFPEEVIVPWLVFERDAATPELDISISGEGEANMSSKVFISILNSSRMSLECQEIEISGENYLGKITAHKEIPPLDKVIFQEILAPWPSKIIERNLTAKVTFTLPNGKIYTQNVTPDLKVQILYQQSDDLLKDLL</sequence>
<dbReference type="Proteomes" id="UP000253922">
    <property type="component" value="Unassembled WGS sequence"/>
</dbReference>
<protein>
    <recommendedName>
        <fullName evidence="3">PglZ domain-containing protein</fullName>
    </recommendedName>
</protein>
<name>A0A7U9KMQ4_9CHLR</name>
<dbReference type="Pfam" id="PF08665">
    <property type="entry name" value="PglZ"/>
    <property type="match status" value="1"/>
</dbReference>
<accession>A0A7U9KMQ4</accession>
<dbReference type="EMBL" id="DF967967">
    <property type="protein sequence ID" value="GAP08699.1"/>
    <property type="molecule type" value="Genomic_DNA"/>
</dbReference>
<keyword evidence="2" id="KW-1185">Reference proteome</keyword>
<evidence type="ECO:0000313" key="2">
    <source>
        <dbReference type="Proteomes" id="UP000253922"/>
    </source>
</evidence>